<gene>
    <name evidence="2" type="ORF">B0A48_17654</name>
</gene>
<proteinExistence type="predicted"/>
<comment type="caution">
    <text evidence="2">The sequence shown here is derived from an EMBL/GenBank/DDBJ whole genome shotgun (WGS) entry which is preliminary data.</text>
</comment>
<reference evidence="3" key="1">
    <citation type="submission" date="2017-03" db="EMBL/GenBank/DDBJ databases">
        <title>Genomes of endolithic fungi from Antarctica.</title>
        <authorList>
            <person name="Coleine C."/>
            <person name="Masonjones S."/>
            <person name="Stajich J.E."/>
        </authorList>
    </citation>
    <scope>NUCLEOTIDE SEQUENCE [LARGE SCALE GENOMIC DNA]</scope>
    <source>
        <strain evidence="3">CCFEE 5527</strain>
    </source>
</reference>
<protein>
    <submittedName>
        <fullName evidence="2">Uncharacterized protein</fullName>
    </submittedName>
</protein>
<name>A0A1V8SB99_9PEZI</name>
<sequence length="504" mass="55564">MADSPPDFSNGLREVNRAKLIDDIARLSQSGGSAHDLRTSQLRRICDIFQRRHRRLSRARELELSLGTELQYQWQICADYRRHYDESTEKFMHQAMLVVGKTGRKTLATKLGKTHVQVQADQMMLTAQSVRTKELEILRSEQSSKIKKLESVLDKAVSSLSAFLNDEFDTVHTEYDDDGSVSSIEPPSSMSNVENPLLEDYYDKTGNIAIMRERLSEVYSEYVDERAQRIFRADQDQILENTDEQFDASYQVAIQNAQESIENAIDARQEALEKCRAAGVEIPPPKPVSESSAVVSGVSGMPLTGTWSGVTRSPPRSQAPKTELVSPAPPTIATGHMLPDGTAGPDAKVGSYIEDSSIEKWIREIPDLMPSGVGIHRNATDATAPVIMSLDDDLGAASEGRWRGNSLTAESIDLETAELAKVGSDDFSAMNTTPPVPTQAISDPSARRQSATDRHSWSEHRQPEDRGCRDDGDVCDSPDAHVCNTDQVDLVISQAPPPDLPDLS</sequence>
<organism evidence="2 3">
    <name type="scientific">Cryoendolithus antarcticus</name>
    <dbReference type="NCBI Taxonomy" id="1507870"/>
    <lineage>
        <taxon>Eukaryota</taxon>
        <taxon>Fungi</taxon>
        <taxon>Dikarya</taxon>
        <taxon>Ascomycota</taxon>
        <taxon>Pezizomycotina</taxon>
        <taxon>Dothideomycetes</taxon>
        <taxon>Dothideomycetidae</taxon>
        <taxon>Cladosporiales</taxon>
        <taxon>Cladosporiaceae</taxon>
        <taxon>Cryoendolithus</taxon>
    </lineage>
</organism>
<evidence type="ECO:0000313" key="2">
    <source>
        <dbReference type="EMBL" id="OQN96402.1"/>
    </source>
</evidence>
<dbReference type="AlphaFoldDB" id="A0A1V8SB99"/>
<feature type="compositionally biased region" description="Basic and acidic residues" evidence="1">
    <location>
        <begin position="450"/>
        <end position="472"/>
    </location>
</feature>
<accession>A0A1V8SB99</accession>
<evidence type="ECO:0000313" key="3">
    <source>
        <dbReference type="Proteomes" id="UP000192596"/>
    </source>
</evidence>
<feature type="region of interest" description="Disordered" evidence="1">
    <location>
        <begin position="305"/>
        <end position="327"/>
    </location>
</feature>
<evidence type="ECO:0000256" key="1">
    <source>
        <dbReference type="SAM" id="MobiDB-lite"/>
    </source>
</evidence>
<dbReference type="EMBL" id="NAJO01000067">
    <property type="protein sequence ID" value="OQN96402.1"/>
    <property type="molecule type" value="Genomic_DNA"/>
</dbReference>
<feature type="region of interest" description="Disordered" evidence="1">
    <location>
        <begin position="426"/>
        <end position="478"/>
    </location>
</feature>
<dbReference type="InParanoid" id="A0A1V8SB99"/>
<feature type="compositionally biased region" description="Polar residues" evidence="1">
    <location>
        <begin position="305"/>
        <end position="320"/>
    </location>
</feature>
<dbReference type="Proteomes" id="UP000192596">
    <property type="component" value="Unassembled WGS sequence"/>
</dbReference>
<dbReference type="OrthoDB" id="10685333at2759"/>
<keyword evidence="3" id="KW-1185">Reference proteome</keyword>